<dbReference type="GO" id="GO:0036064">
    <property type="term" value="C:ciliary basal body"/>
    <property type="evidence" value="ECO:0007669"/>
    <property type="project" value="TreeGrafter"/>
</dbReference>
<dbReference type="PROSITE" id="PS51221">
    <property type="entry name" value="TTL"/>
    <property type="match status" value="1"/>
</dbReference>
<dbReference type="Proteomes" id="UP001054857">
    <property type="component" value="Unassembled WGS sequence"/>
</dbReference>
<feature type="region of interest" description="Disordered" evidence="6">
    <location>
        <begin position="271"/>
        <end position="303"/>
    </location>
</feature>
<proteinExistence type="predicted"/>
<keyword evidence="3" id="KW-0067">ATP-binding</keyword>
<feature type="signal peptide" evidence="7">
    <location>
        <begin position="1"/>
        <end position="21"/>
    </location>
</feature>
<dbReference type="GO" id="GO:0070740">
    <property type="term" value="F:tubulin-glutamic acid ligase activity"/>
    <property type="evidence" value="ECO:0007669"/>
    <property type="project" value="TreeGrafter"/>
</dbReference>
<evidence type="ECO:0000256" key="7">
    <source>
        <dbReference type="SAM" id="SignalP"/>
    </source>
</evidence>
<evidence type="ECO:0000256" key="4">
    <source>
        <dbReference type="ARBA" id="ARBA00041448"/>
    </source>
</evidence>
<dbReference type="GO" id="GO:0000226">
    <property type="term" value="P:microtubule cytoskeleton organization"/>
    <property type="evidence" value="ECO:0007669"/>
    <property type="project" value="TreeGrafter"/>
</dbReference>
<dbReference type="EMBL" id="BMAR01000009">
    <property type="protein sequence ID" value="GFR45039.1"/>
    <property type="molecule type" value="Genomic_DNA"/>
</dbReference>
<feature type="region of interest" description="Disordered" evidence="6">
    <location>
        <begin position="752"/>
        <end position="783"/>
    </location>
</feature>
<feature type="compositionally biased region" description="Gly residues" evidence="6">
    <location>
        <begin position="646"/>
        <end position="655"/>
    </location>
</feature>
<feature type="chain" id="PRO_5041972689" description="Tubulin--tyrosine ligase-like protein 5" evidence="7">
    <location>
        <begin position="22"/>
        <end position="919"/>
    </location>
</feature>
<feature type="compositionally biased region" description="Low complexity" evidence="6">
    <location>
        <begin position="482"/>
        <end position="496"/>
    </location>
</feature>
<feature type="region of interest" description="Disordered" evidence="6">
    <location>
        <begin position="192"/>
        <end position="215"/>
    </location>
</feature>
<feature type="compositionally biased region" description="Low complexity" evidence="6">
    <location>
        <begin position="202"/>
        <end position="215"/>
    </location>
</feature>
<dbReference type="GO" id="GO:0005524">
    <property type="term" value="F:ATP binding"/>
    <property type="evidence" value="ECO:0007669"/>
    <property type="project" value="UniProtKB-KW"/>
</dbReference>
<feature type="compositionally biased region" description="Polar residues" evidence="6">
    <location>
        <begin position="669"/>
        <end position="686"/>
    </location>
</feature>
<organism evidence="8 9">
    <name type="scientific">Astrephomene gubernaculifera</name>
    <dbReference type="NCBI Taxonomy" id="47775"/>
    <lineage>
        <taxon>Eukaryota</taxon>
        <taxon>Viridiplantae</taxon>
        <taxon>Chlorophyta</taxon>
        <taxon>core chlorophytes</taxon>
        <taxon>Chlorophyceae</taxon>
        <taxon>CS clade</taxon>
        <taxon>Chlamydomonadales</taxon>
        <taxon>Astrephomenaceae</taxon>
        <taxon>Astrephomene</taxon>
    </lineage>
</organism>
<evidence type="ECO:0000313" key="9">
    <source>
        <dbReference type="Proteomes" id="UP001054857"/>
    </source>
</evidence>
<name>A0AAD3DPV6_9CHLO</name>
<evidence type="ECO:0000256" key="3">
    <source>
        <dbReference type="ARBA" id="ARBA00022840"/>
    </source>
</evidence>
<accession>A0AAD3DPV6</accession>
<feature type="region of interest" description="Disordered" evidence="6">
    <location>
        <begin position="332"/>
        <end position="354"/>
    </location>
</feature>
<feature type="region of interest" description="Disordered" evidence="6">
    <location>
        <begin position="482"/>
        <end position="516"/>
    </location>
</feature>
<feature type="region of interest" description="Disordered" evidence="6">
    <location>
        <begin position="638"/>
        <end position="690"/>
    </location>
</feature>
<dbReference type="GO" id="GO:0015631">
    <property type="term" value="F:tubulin binding"/>
    <property type="evidence" value="ECO:0007669"/>
    <property type="project" value="TreeGrafter"/>
</dbReference>
<dbReference type="SUPFAM" id="SSF56059">
    <property type="entry name" value="Glutathione synthetase ATP-binding domain-like"/>
    <property type="match status" value="1"/>
</dbReference>
<evidence type="ECO:0000256" key="2">
    <source>
        <dbReference type="ARBA" id="ARBA00022741"/>
    </source>
</evidence>
<dbReference type="InterPro" id="IPR004344">
    <property type="entry name" value="TTL/TTLL_fam"/>
</dbReference>
<comment type="catalytic activity">
    <reaction evidence="5">
        <text>L-glutamyl-[protein] + L-glutamate + ATP = gamma-L-glutamyl-L-glutamyl-[protein] + ADP + phosphate + H(+)</text>
        <dbReference type="Rhea" id="RHEA:60144"/>
        <dbReference type="Rhea" id="RHEA-COMP:10208"/>
        <dbReference type="Rhea" id="RHEA-COMP:15517"/>
        <dbReference type="ChEBI" id="CHEBI:15378"/>
        <dbReference type="ChEBI" id="CHEBI:29973"/>
        <dbReference type="ChEBI" id="CHEBI:29985"/>
        <dbReference type="ChEBI" id="CHEBI:30616"/>
        <dbReference type="ChEBI" id="CHEBI:43474"/>
        <dbReference type="ChEBI" id="CHEBI:143622"/>
        <dbReference type="ChEBI" id="CHEBI:456216"/>
    </reaction>
    <physiologicalReaction direction="left-to-right" evidence="5">
        <dbReference type="Rhea" id="RHEA:60145"/>
    </physiologicalReaction>
</comment>
<dbReference type="PANTHER" id="PTHR12241">
    <property type="entry name" value="TUBULIN POLYGLUTAMYLASE"/>
    <property type="match status" value="1"/>
</dbReference>
<dbReference type="PANTHER" id="PTHR12241:SF145">
    <property type="entry name" value="TUBULIN POLYGLUTAMYLASE TTLL5"/>
    <property type="match status" value="1"/>
</dbReference>
<feature type="compositionally biased region" description="Low complexity" evidence="6">
    <location>
        <begin position="332"/>
        <end position="347"/>
    </location>
</feature>
<evidence type="ECO:0000256" key="5">
    <source>
        <dbReference type="ARBA" id="ARBA00049274"/>
    </source>
</evidence>
<evidence type="ECO:0000256" key="6">
    <source>
        <dbReference type="SAM" id="MobiDB-lite"/>
    </source>
</evidence>
<protein>
    <recommendedName>
        <fullName evidence="4">Tubulin--tyrosine ligase-like protein 5</fullName>
    </recommendedName>
</protein>
<comment type="caution">
    <text evidence="8">The sequence shown here is derived from an EMBL/GenBank/DDBJ whole genome shotgun (WGS) entry which is preliminary data.</text>
</comment>
<evidence type="ECO:0000256" key="1">
    <source>
        <dbReference type="ARBA" id="ARBA00022598"/>
    </source>
</evidence>
<dbReference type="AlphaFoldDB" id="A0AAD3DPV6"/>
<keyword evidence="2" id="KW-0547">Nucleotide-binding</keyword>
<keyword evidence="9" id="KW-1185">Reference proteome</keyword>
<dbReference type="Gene3D" id="3.30.470.20">
    <property type="entry name" value="ATP-grasp fold, B domain"/>
    <property type="match status" value="1"/>
</dbReference>
<sequence>MRLILITVFLLVALVLGPLLAAAGDAIPSDSNAGTPVRLWLDSVFFSTGEIQILKDIVANSSGKLVVSGETQASFLSVKGAYVPQSWELYWTVRRACHAVLGAIAPPKRVNCIPGVEAVAYKQPLVRSMQEAYGEAAFDFIPRSYMLPTQYWIWRAWTQHSSSPADLPWVLKANEHRGRGVRVMRQRQAQRQALKGISNTSQQRQQQQPRHAAAQPNSNYVLVQSYVRQQFLYDNRPSYLRLWVVVTSLRPLRAYLFRGGVIVFGDRIGASSSSAAGSSREGRGRGRHRGAAGAGEDRAGWRSGDALEGRRLMRQQLGEEQLAATNGWEAPLQQQQRRGRHLQQSEQQHQRQQYETHQVNYWTIAGEKMSPWTVAQLRRHAETLFPNDPRVFDRTWDHVRASIGAVLAAPSGRMRAAARQLSALEGSGFEVLGIDFLLNSTLHPTLVEVNALPSLARLRTAPGDPGAAAATAKAATAAGATASAGSDPTSAAADTTNASISGGGGGGGGGGGATAGAPATGASFDLEKERFLHHALRLIGLPLGPPPPFSTGDDRNSTSTVAAAGSAAPATATTAAATPGGVLRCLAALLRPTNNETAELQTFLRRHTPADCTAAEAAVPAVRHLLCPVPASWGLAAPGWPVTQEDGGGGSGGGSNSSSSSGNRRRRSLSAQQEGVTAEASGSGSSVLLPASRPCPQRRCYSWDMMSAVADTERELEQRLDFDPIFPMAAARKLNTAALAVASAVAAAAATANTSSSSTSGGGSAGRVDQEGAGNGGTTAVAEAGQGVGTGADVLATQTRLQKLWTGLGFVRESFAAGVDMDLVRSMQYMTTTPYILASTAVPYTGIDAALDAYVASRSSILESCARWKDGADGNVGDVSSRTETRGEAGGQLGVQGGAAAVVACAVRLLEGALKQMCA</sequence>
<feature type="compositionally biased region" description="Gly residues" evidence="6">
    <location>
        <begin position="501"/>
        <end position="514"/>
    </location>
</feature>
<keyword evidence="1" id="KW-0436">Ligase</keyword>
<dbReference type="Pfam" id="PF03133">
    <property type="entry name" value="TTL"/>
    <property type="match status" value="2"/>
</dbReference>
<evidence type="ECO:0000313" key="8">
    <source>
        <dbReference type="EMBL" id="GFR45039.1"/>
    </source>
</evidence>
<reference evidence="8 9" key="1">
    <citation type="journal article" date="2021" name="Sci. Rep.">
        <title>Genome sequencing of the multicellular alga Astrephomene provides insights into convergent evolution of germ-soma differentiation.</title>
        <authorList>
            <person name="Yamashita S."/>
            <person name="Yamamoto K."/>
            <person name="Matsuzaki R."/>
            <person name="Suzuki S."/>
            <person name="Yamaguchi H."/>
            <person name="Hirooka S."/>
            <person name="Minakuchi Y."/>
            <person name="Miyagishima S."/>
            <person name="Kawachi M."/>
            <person name="Toyoda A."/>
            <person name="Nozaki H."/>
        </authorList>
    </citation>
    <scope>NUCLEOTIDE SEQUENCE [LARGE SCALE GENOMIC DNA]</scope>
    <source>
        <strain evidence="8 9">NIES-4017</strain>
    </source>
</reference>
<gene>
    <name evidence="8" type="ORF">Agub_g6409</name>
</gene>
<keyword evidence="7" id="KW-0732">Signal</keyword>